<evidence type="ECO:0000313" key="2">
    <source>
        <dbReference type="Proteomes" id="UP000436088"/>
    </source>
</evidence>
<dbReference type="GO" id="GO:0005634">
    <property type="term" value="C:nucleus"/>
    <property type="evidence" value="ECO:0007669"/>
    <property type="project" value="TreeGrafter"/>
</dbReference>
<accession>A0A6A2YV72</accession>
<evidence type="ECO:0000313" key="1">
    <source>
        <dbReference type="EMBL" id="KAE8683190.1"/>
    </source>
</evidence>
<dbReference type="Proteomes" id="UP000436088">
    <property type="component" value="Unassembled WGS sequence"/>
</dbReference>
<protein>
    <submittedName>
        <fullName evidence="1">Zinc finger family protein</fullName>
    </submittedName>
</protein>
<proteinExistence type="predicted"/>
<sequence>MLKTLDGCWVRSRSGPLGLMDDPKVLKTSCTEGLTDDPKVLKTSCTEGLTDNPKVLKIFCTEGLTDDPKVFLKTSCTEGLTDDPKVLKTSCTEGLTNDPKVLKTSCTKGLTDDPKISGQGNSFIVFKTFCMMSQDHLRPKLNGNTNEILDDFTDIDSSSDTEEILNSDSDEENKLLYLTKMGYSEAEASITMERCGPDSSIAELTDFIFAAQMAKAADALLSITKIIFPEYAIGSPYFYYENVELAPIGSAKLTERILKALEAYDDEPPSSVQKYVLDECRKWNLVWVERNKVVRLEPDEVEMIPGFPKNHILGGGSVRDMFPGDINVMSLFSGISDAKVAFYCLGIPLKTDA</sequence>
<dbReference type="PANTHER" id="PTHR23068">
    <property type="entry name" value="DNA CYTOSINE-5- -METHYLTRANSFERASE 3-RELATED"/>
    <property type="match status" value="1"/>
</dbReference>
<keyword evidence="2" id="KW-1185">Reference proteome</keyword>
<dbReference type="EMBL" id="VEPZ02001271">
    <property type="protein sequence ID" value="KAE8683190.1"/>
    <property type="molecule type" value="Genomic_DNA"/>
</dbReference>
<reference evidence="1" key="1">
    <citation type="submission" date="2019-09" db="EMBL/GenBank/DDBJ databases">
        <title>Draft genome information of white flower Hibiscus syriacus.</title>
        <authorList>
            <person name="Kim Y.-M."/>
        </authorList>
    </citation>
    <scope>NUCLEOTIDE SEQUENCE [LARGE SCALE GENOMIC DNA]</scope>
    <source>
        <strain evidence="1">YM2019G1</strain>
    </source>
</reference>
<name>A0A6A2YV72_HIBSY</name>
<dbReference type="PANTHER" id="PTHR23068:SF25">
    <property type="entry name" value="DNA (CYTOSINE-5)-METHYLTRANSFERASE DRM2"/>
    <property type="match status" value="1"/>
</dbReference>
<organism evidence="1 2">
    <name type="scientific">Hibiscus syriacus</name>
    <name type="common">Rose of Sharon</name>
    <dbReference type="NCBI Taxonomy" id="106335"/>
    <lineage>
        <taxon>Eukaryota</taxon>
        <taxon>Viridiplantae</taxon>
        <taxon>Streptophyta</taxon>
        <taxon>Embryophyta</taxon>
        <taxon>Tracheophyta</taxon>
        <taxon>Spermatophyta</taxon>
        <taxon>Magnoliopsida</taxon>
        <taxon>eudicotyledons</taxon>
        <taxon>Gunneridae</taxon>
        <taxon>Pentapetalae</taxon>
        <taxon>rosids</taxon>
        <taxon>malvids</taxon>
        <taxon>Malvales</taxon>
        <taxon>Malvaceae</taxon>
        <taxon>Malvoideae</taxon>
        <taxon>Hibiscus</taxon>
    </lineage>
</organism>
<dbReference type="InterPro" id="IPR050390">
    <property type="entry name" value="C5-Methyltransferase"/>
</dbReference>
<dbReference type="GO" id="GO:0003886">
    <property type="term" value="F:DNA (cytosine-5-)-methyltransferase activity"/>
    <property type="evidence" value="ECO:0007669"/>
    <property type="project" value="TreeGrafter"/>
</dbReference>
<gene>
    <name evidence="1" type="ORF">F3Y22_tig00111213pilonHSYRG00409</name>
</gene>
<dbReference type="AlphaFoldDB" id="A0A6A2YV72"/>
<comment type="caution">
    <text evidence="1">The sequence shown here is derived from an EMBL/GenBank/DDBJ whole genome shotgun (WGS) entry which is preliminary data.</text>
</comment>